<dbReference type="Gene3D" id="1.25.40.10">
    <property type="entry name" value="Tetratricopeptide repeat domain"/>
    <property type="match status" value="2"/>
</dbReference>
<reference evidence="2 3" key="1">
    <citation type="journal article" date="2010" name="Nat. Biotechnol.">
        <title>Genome sequence of the model mushroom Schizophyllum commune.</title>
        <authorList>
            <person name="Ohm R.A."/>
            <person name="de Jong J.F."/>
            <person name="Lugones L.G."/>
            <person name="Aerts A."/>
            <person name="Kothe E."/>
            <person name="Stajich J.E."/>
            <person name="de Vries R.P."/>
            <person name="Record E."/>
            <person name="Levasseur A."/>
            <person name="Baker S.E."/>
            <person name="Bartholomew K.A."/>
            <person name="Coutinho P.M."/>
            <person name="Erdmann S."/>
            <person name="Fowler T.J."/>
            <person name="Gathman A.C."/>
            <person name="Lombard V."/>
            <person name="Henrissat B."/>
            <person name="Knabe N."/>
            <person name="Kuees U."/>
            <person name="Lilly W.W."/>
            <person name="Lindquist E."/>
            <person name="Lucas S."/>
            <person name="Magnuson J.K."/>
            <person name="Piumi F."/>
            <person name="Raudaskoski M."/>
            <person name="Salamov A."/>
            <person name="Schmutz J."/>
            <person name="Schwarze F.W.M.R."/>
            <person name="vanKuyk P.A."/>
            <person name="Horton J.S."/>
            <person name="Grigoriev I.V."/>
            <person name="Woesten H.A.B."/>
        </authorList>
    </citation>
    <scope>NUCLEOTIDE SEQUENCE [LARGE SCALE GENOMIC DNA]</scope>
    <source>
        <strain evidence="3">H4-8 / FGSC 9210</strain>
    </source>
</reference>
<dbReference type="PROSITE" id="PS51375">
    <property type="entry name" value="PPR"/>
    <property type="match status" value="1"/>
</dbReference>
<dbReference type="HOGENOM" id="CLU_019520_0_0_1"/>
<dbReference type="Proteomes" id="UP000007431">
    <property type="component" value="Unassembled WGS sequence"/>
</dbReference>
<protein>
    <recommendedName>
        <fullName evidence="4">Pentacotripeptide-repeat region of PRORP domain-containing protein</fullName>
    </recommendedName>
</protein>
<evidence type="ECO:0000313" key="3">
    <source>
        <dbReference type="Proteomes" id="UP000007431"/>
    </source>
</evidence>
<keyword evidence="3" id="KW-1185">Reference proteome</keyword>
<dbReference type="InterPro" id="IPR002885">
    <property type="entry name" value="PPR_rpt"/>
</dbReference>
<sequence>MLQPRLPVVARALRRQLAVTAPGARRYASSSGSQPTTRLGVLKELLRSLVSSSRASEIHAYYPAVAQELEYSRNTLFAPAGLAKDQLIHILRILAQSGRMQDFRRIIDILQDTPALLGQPPDDEIYTTIVETLVQAGRKDPLARFVARIPKLPGADQLTTEPFHAAIRGLPNVGCTDFALASTIVTAMHACGPAARPTTETVELVIRARWAMKDSAAQYFPRPLSFAAILREFKDLGVPHDHAIADLLREEYDARGHPHHGLKIARMYDESYFGAPSADAQADAEEAEFAARLATQATSKGLFSAAKVLQSSGRPLTPRLLNAVLRGSKSVSALKHLQETFGVEPTAEQWAVVIENCCQNKSKKDALQLYDTAKDRGVVPNIAMAFPLIQLLCRYGTDNFDRDDLDRAVAIHDDVAPTDVPGSESQALLYGMMYDALLRSLASAPEPQEYRGFFTKALDLIDKHKIEVHPGQRAASTAIFFMRCAKTEDAAYAAYENARSTLDAPGYAAVLARICRLRFRRSTGPPLKLYFDVVRDMRARGDAASTAIEVYGILVGMVRQIHDVLTLDAALTPGPGIWNTLMDTYQRLGCFADAYRVWQTLDLQGQINPTAVSIVLDACGRARAWQTAVQIMDKLFRTHFRLNLKNWQSWVECLCRMRRFSEAVEVVCVQMGGEQVEPDIGCILILLKFTMPWPEVQAQVYHRIREHLPHLYDQLPQNWKDLGEFLRERGRQ</sequence>
<dbReference type="GO" id="GO:0003729">
    <property type="term" value="F:mRNA binding"/>
    <property type="evidence" value="ECO:0007669"/>
    <property type="project" value="TreeGrafter"/>
</dbReference>
<dbReference type="InterPro" id="IPR011990">
    <property type="entry name" value="TPR-like_helical_dom_sf"/>
</dbReference>
<dbReference type="OMA" id="ICTHYAN"/>
<dbReference type="GO" id="GO:0005739">
    <property type="term" value="C:mitochondrion"/>
    <property type="evidence" value="ECO:0007669"/>
    <property type="project" value="TreeGrafter"/>
</dbReference>
<dbReference type="PANTHER" id="PTHR47938">
    <property type="entry name" value="RESPIRATORY COMPLEX I CHAPERONE (CIA84), PUTATIVE (AFU_ORTHOLOGUE AFUA_2G06020)-RELATED"/>
    <property type="match status" value="1"/>
</dbReference>
<proteinExistence type="predicted"/>
<dbReference type="eggNOG" id="ENOG502SC0E">
    <property type="taxonomic scope" value="Eukaryota"/>
</dbReference>
<gene>
    <name evidence="2" type="ORF">SCHCODRAFT_73355</name>
</gene>
<feature type="repeat" description="PPR" evidence="1">
    <location>
        <begin position="346"/>
        <end position="380"/>
    </location>
</feature>
<organism evidence="3">
    <name type="scientific">Schizophyllum commune (strain H4-8 / FGSC 9210)</name>
    <name type="common">Split gill fungus</name>
    <dbReference type="NCBI Taxonomy" id="578458"/>
    <lineage>
        <taxon>Eukaryota</taxon>
        <taxon>Fungi</taxon>
        <taxon>Dikarya</taxon>
        <taxon>Basidiomycota</taxon>
        <taxon>Agaricomycotina</taxon>
        <taxon>Agaricomycetes</taxon>
        <taxon>Agaricomycetidae</taxon>
        <taxon>Agaricales</taxon>
        <taxon>Schizophyllaceae</taxon>
        <taxon>Schizophyllum</taxon>
    </lineage>
</organism>
<dbReference type="STRING" id="578458.D8PR98"/>
<evidence type="ECO:0000256" key="1">
    <source>
        <dbReference type="PROSITE-ProRule" id="PRU00708"/>
    </source>
</evidence>
<dbReference type="AlphaFoldDB" id="D8PR98"/>
<dbReference type="PANTHER" id="PTHR47938:SF35">
    <property type="entry name" value="PENTATRICOPEPTIDE REPEAT-CONTAINING PROTEIN 4, MITOCHONDRIAL-RELATED"/>
    <property type="match status" value="1"/>
</dbReference>
<dbReference type="EMBL" id="GL377302">
    <property type="protein sequence ID" value="EFJ02486.1"/>
    <property type="molecule type" value="Genomic_DNA"/>
</dbReference>
<accession>D8PR98</accession>
<dbReference type="VEuPathDB" id="FungiDB:SCHCODRAFT_02610944"/>
<dbReference type="GO" id="GO:0140053">
    <property type="term" value="P:mitochondrial gene expression"/>
    <property type="evidence" value="ECO:0007669"/>
    <property type="project" value="TreeGrafter"/>
</dbReference>
<name>D8PR98_SCHCM</name>
<dbReference type="NCBIfam" id="TIGR00756">
    <property type="entry name" value="PPR"/>
    <property type="match status" value="1"/>
</dbReference>
<dbReference type="InParanoid" id="D8PR98"/>
<evidence type="ECO:0008006" key="4">
    <source>
        <dbReference type="Google" id="ProtNLM"/>
    </source>
</evidence>
<evidence type="ECO:0000313" key="2">
    <source>
        <dbReference type="EMBL" id="EFJ02486.1"/>
    </source>
</evidence>